<dbReference type="EMBL" id="JADKPN010000009">
    <property type="protein sequence ID" value="MBF4764439.1"/>
    <property type="molecule type" value="Genomic_DNA"/>
</dbReference>
<sequence length="689" mass="73370">MTGTSDVRRHLAWGVVVLATTAFVLDTIFTAAHRPLLSEATWADHGWPLSPLAGIGYAVMGALIVAQHPRHRLGWLLSAASLLSVTLAADAYSTWVLDGGGPGSHHWAHVAAWAGPLLGWPAFTAQIIVFLLAPDGRLLCRRWRWVVYVAAAGLALRTVGTFTIRPGEFVVGEDFGNRGISLPLLTVGWMLVATALIASVVSLVLRLRRAADDERLQLLWIASAAAMLALGVVCILAIPRIQGEEGTWLAALPLRIAQAAVPVCVAIAVLRHRLIAIDLVLNRALVFAFAAGLVAVGYVAVVVLVGLAVEGRTDGFWPSLVATAVVALAFQPLRRRVVRVADRLAFGAAAAPYEALAELSRRLGESPDPADLLPAVADAAGRAVHARHVRVRLHVPSGPDEVSDWPTESVEDKGERLDVPVVDRGELLGRVEVTMPPGRTVRPVGRRLLVDLAEQAALAFRSARLAAELTVEVERLARRTEELDDSRRRLISAGDAERSRLERAIDRRVAPYLAPLPDRLDRLAGPDADPTERAVVLTGLQVSLDSALVALREITRGVFPAQLSRSGLPTALASLVARAGESARLVVGESTTRQRFPARVEAAAYFCAAETTRDLDDPSVVVSVRADRLSLVVTGVDRGAMAIDDTRDRVEAAGGTLVVTTADGCTVVEAQLPVQAAASRSGPNAALVT</sequence>
<dbReference type="AlphaFoldDB" id="A0A930VBF1"/>
<organism evidence="2 3">
    <name type="scientific">Nocardioides islandensis</name>
    <dbReference type="NCBI Taxonomy" id="433663"/>
    <lineage>
        <taxon>Bacteria</taxon>
        <taxon>Bacillati</taxon>
        <taxon>Actinomycetota</taxon>
        <taxon>Actinomycetes</taxon>
        <taxon>Propionibacteriales</taxon>
        <taxon>Nocardioidaceae</taxon>
        <taxon>Nocardioides</taxon>
    </lineage>
</organism>
<feature type="transmembrane region" description="Helical" evidence="1">
    <location>
        <begin position="250"/>
        <end position="272"/>
    </location>
</feature>
<protein>
    <recommendedName>
        <fullName evidence="4">Histidine kinase N-terminal 7TM region domain-containing protein</fullName>
    </recommendedName>
</protein>
<accession>A0A930VBF1</accession>
<comment type="caution">
    <text evidence="2">The sequence shown here is derived from an EMBL/GenBank/DDBJ whole genome shotgun (WGS) entry which is preliminary data.</text>
</comment>
<feature type="transmembrane region" description="Helical" evidence="1">
    <location>
        <begin position="315"/>
        <end position="333"/>
    </location>
</feature>
<feature type="transmembrane region" description="Helical" evidence="1">
    <location>
        <begin position="217"/>
        <end position="238"/>
    </location>
</feature>
<keyword evidence="3" id="KW-1185">Reference proteome</keyword>
<keyword evidence="1" id="KW-1133">Transmembrane helix</keyword>
<evidence type="ECO:0000313" key="3">
    <source>
        <dbReference type="Proteomes" id="UP000640489"/>
    </source>
</evidence>
<evidence type="ECO:0008006" key="4">
    <source>
        <dbReference type="Google" id="ProtNLM"/>
    </source>
</evidence>
<feature type="transmembrane region" description="Helical" evidence="1">
    <location>
        <begin position="145"/>
        <end position="164"/>
    </location>
</feature>
<keyword evidence="1" id="KW-0812">Transmembrane</keyword>
<dbReference type="Proteomes" id="UP000640489">
    <property type="component" value="Unassembled WGS sequence"/>
</dbReference>
<keyword evidence="1" id="KW-0472">Membrane</keyword>
<dbReference type="RefSeq" id="WP_194707628.1">
    <property type="nucleotide sequence ID" value="NZ_JADKPN010000009.1"/>
</dbReference>
<feature type="transmembrane region" description="Helical" evidence="1">
    <location>
        <begin position="45"/>
        <end position="66"/>
    </location>
</feature>
<proteinExistence type="predicted"/>
<feature type="transmembrane region" description="Helical" evidence="1">
    <location>
        <begin position="12"/>
        <end position="33"/>
    </location>
</feature>
<feature type="transmembrane region" description="Helical" evidence="1">
    <location>
        <begin position="184"/>
        <end position="205"/>
    </location>
</feature>
<feature type="transmembrane region" description="Helical" evidence="1">
    <location>
        <begin position="73"/>
        <end position="92"/>
    </location>
</feature>
<name>A0A930VBF1_9ACTN</name>
<evidence type="ECO:0000313" key="2">
    <source>
        <dbReference type="EMBL" id="MBF4764439.1"/>
    </source>
</evidence>
<evidence type="ECO:0000256" key="1">
    <source>
        <dbReference type="SAM" id="Phobius"/>
    </source>
</evidence>
<reference evidence="2" key="1">
    <citation type="submission" date="2020-11" db="EMBL/GenBank/DDBJ databases">
        <title>Nocardioides sp. nov., isolated from Soil of Cynanchum wilfordii Hemsley rhizosphere.</title>
        <authorList>
            <person name="Lee J.-S."/>
            <person name="Suh M.K."/>
            <person name="Kim J.-S."/>
        </authorList>
    </citation>
    <scope>NUCLEOTIDE SEQUENCE</scope>
    <source>
        <strain evidence="2">KCTC 19275</strain>
    </source>
</reference>
<gene>
    <name evidence="2" type="ORF">ISU07_15000</name>
</gene>
<feature type="transmembrane region" description="Helical" evidence="1">
    <location>
        <begin position="112"/>
        <end position="133"/>
    </location>
</feature>
<feature type="transmembrane region" description="Helical" evidence="1">
    <location>
        <begin position="284"/>
        <end position="309"/>
    </location>
</feature>
<dbReference type="SUPFAM" id="SSF55781">
    <property type="entry name" value="GAF domain-like"/>
    <property type="match status" value="1"/>
</dbReference>